<name>A0A0J1IH81_9FIRM</name>
<reference evidence="1 2" key="1">
    <citation type="submission" date="2015-06" db="EMBL/GenBank/DDBJ databases">
        <title>Draft genome of the moderately acidophilic sulfate reducer Candidatus Desulfosporosinus acididurans strain M1.</title>
        <authorList>
            <person name="Poehlein A."/>
            <person name="Petzsch P."/>
            <person name="Johnson B.D."/>
            <person name="Schloemann M."/>
            <person name="Daniel R."/>
            <person name="Muehling M."/>
        </authorList>
    </citation>
    <scope>NUCLEOTIDE SEQUENCE [LARGE SCALE GENOMIC DNA]</scope>
    <source>
        <strain evidence="1 2">M1</strain>
    </source>
</reference>
<keyword evidence="2" id="KW-1185">Reference proteome</keyword>
<sequence>MNIVEKLLKMDAGKLEIPSKVITIQSKKLKQPLDFPCRAVDPERYAEIQESALEIRKGDVKKINMYSMKTSIIIEGCPDVFKSKELMSHFGAPTPKELIRKLLLSGEIDDLYNGINELSGYEKDKDDEEEIKN</sequence>
<dbReference type="AlphaFoldDB" id="A0A0J1IH81"/>
<organism evidence="1 2">
    <name type="scientific">Desulfosporosinus acididurans</name>
    <dbReference type="NCBI Taxonomy" id="476652"/>
    <lineage>
        <taxon>Bacteria</taxon>
        <taxon>Bacillati</taxon>
        <taxon>Bacillota</taxon>
        <taxon>Clostridia</taxon>
        <taxon>Eubacteriales</taxon>
        <taxon>Desulfitobacteriaceae</taxon>
        <taxon>Desulfosporosinus</taxon>
    </lineage>
</organism>
<proteinExistence type="predicted"/>
<evidence type="ECO:0000313" key="1">
    <source>
        <dbReference type="EMBL" id="KLU64016.1"/>
    </source>
</evidence>
<dbReference type="InterPro" id="IPR014986">
    <property type="entry name" value="XkdN-like"/>
</dbReference>
<dbReference type="PATRIC" id="fig|476652.3.peg.4249"/>
<dbReference type="RefSeq" id="WP_047811784.1">
    <property type="nucleotide sequence ID" value="NZ_LDZY01000018.1"/>
</dbReference>
<dbReference type="EMBL" id="LDZY01000018">
    <property type="protein sequence ID" value="KLU64016.1"/>
    <property type="molecule type" value="Genomic_DNA"/>
</dbReference>
<comment type="caution">
    <text evidence="1">The sequence shown here is derived from an EMBL/GenBank/DDBJ whole genome shotgun (WGS) entry which is preliminary data.</text>
</comment>
<gene>
    <name evidence="1" type="ORF">DEAC_c40100</name>
</gene>
<protein>
    <submittedName>
        <fullName evidence="1">Phage XkdN-like protein</fullName>
    </submittedName>
</protein>
<dbReference type="Gene3D" id="3.30.2220.30">
    <property type="match status" value="1"/>
</dbReference>
<dbReference type="STRING" id="476652.DEAC_c40100"/>
<dbReference type="InterPro" id="IPR038559">
    <property type="entry name" value="XkdN-like_sf"/>
</dbReference>
<evidence type="ECO:0000313" key="2">
    <source>
        <dbReference type="Proteomes" id="UP000036356"/>
    </source>
</evidence>
<dbReference type="Pfam" id="PF08890">
    <property type="entry name" value="Phage_TAC_5"/>
    <property type="match status" value="1"/>
</dbReference>
<dbReference type="Proteomes" id="UP000036356">
    <property type="component" value="Unassembled WGS sequence"/>
</dbReference>
<accession>A0A0J1IH81</accession>